<dbReference type="PANTHER" id="PTHR38627:SF2">
    <property type="entry name" value="DOUBLE-STRAND TELOMERIC DNA-BINDING PROTEINS 1-RELATED"/>
    <property type="match status" value="1"/>
</dbReference>
<dbReference type="AlphaFoldDB" id="A0A183FTC6"/>
<reference evidence="2 3" key="1">
    <citation type="submission" date="2018-11" db="EMBL/GenBank/DDBJ databases">
        <authorList>
            <consortium name="Pathogen Informatics"/>
        </authorList>
    </citation>
    <scope>NUCLEOTIDE SEQUENCE [LARGE SCALE GENOMIC DNA]</scope>
</reference>
<gene>
    <name evidence="2" type="ORF">HPBE_LOCUS11303</name>
</gene>
<accession>A0A183FTC6</accession>
<reference evidence="4" key="2">
    <citation type="submission" date="2019-09" db="UniProtKB">
        <authorList>
            <consortium name="WormBaseParasite"/>
        </authorList>
    </citation>
    <scope>IDENTIFICATION</scope>
</reference>
<sequence>MTRQRQSYTRDDEAMMWMYLYEKLRIAHPPASEAKGLKIWEEYIVDCNVERTADSLSTRFRRHMVNNLHRAPLECNVMMYLFRRLRLKLNEDAKRALELKFSIEITRNKDGIVSTFKKVPRQCLANADRLQAGVSAPNQTSSENRVESSGDEGSVTPPPLKRSSLDFTREPILRGVDFTKNFLLDALQRQMEEIKVESRFRARYQRQASNDDSIVVDSSSTQRSAEPQPEPNACEDQISAQEEQIVESARLTESASLFASPPDVNFENVSTSHPAPDPQESHREMEGLTLSSTSDTCQRAFDRLYTLYTHEPCSDVPVESWRDSEEVHILRTELESRISSMLEDLGIDGECAESIMEITFKNEKKIMGRSTCAESYSEFLEALEDCLRYELESLMEFRSGSLVQQPSAVWEPPRSTIAICVLESDASQVPLSLRKQELEDCLSRISLPMSSVRLRSIVTDLERLEGLVALCDPEVLFLFVNWEEKLRF</sequence>
<feature type="compositionally biased region" description="Low complexity" evidence="1">
    <location>
        <begin position="210"/>
        <end position="220"/>
    </location>
</feature>
<evidence type="ECO:0000313" key="4">
    <source>
        <dbReference type="WBParaSite" id="HPBE_0001130201-mRNA-1"/>
    </source>
</evidence>
<feature type="region of interest" description="Disordered" evidence="1">
    <location>
        <begin position="130"/>
        <end position="166"/>
    </location>
</feature>
<dbReference type="EMBL" id="UZAH01027053">
    <property type="protein sequence ID" value="VDO88138.1"/>
    <property type="molecule type" value="Genomic_DNA"/>
</dbReference>
<dbReference type="PANTHER" id="PTHR38627">
    <property type="entry name" value="GA BINDING AND ACTIVATING AND SPK (SPK) DOMAIN CONTAINING-RELATED"/>
    <property type="match status" value="1"/>
</dbReference>
<name>A0A183FTC6_HELPZ</name>
<organism evidence="3 4">
    <name type="scientific">Heligmosomoides polygyrus</name>
    <name type="common">Parasitic roundworm</name>
    <dbReference type="NCBI Taxonomy" id="6339"/>
    <lineage>
        <taxon>Eukaryota</taxon>
        <taxon>Metazoa</taxon>
        <taxon>Ecdysozoa</taxon>
        <taxon>Nematoda</taxon>
        <taxon>Chromadorea</taxon>
        <taxon>Rhabditida</taxon>
        <taxon>Rhabditina</taxon>
        <taxon>Rhabditomorpha</taxon>
        <taxon>Strongyloidea</taxon>
        <taxon>Heligmosomidae</taxon>
        <taxon>Heligmosomoides</taxon>
    </lineage>
</organism>
<feature type="region of interest" description="Disordered" evidence="1">
    <location>
        <begin position="208"/>
        <end position="235"/>
    </location>
</feature>
<keyword evidence="3" id="KW-1185">Reference proteome</keyword>
<dbReference type="WBParaSite" id="HPBE_0001130201-mRNA-1">
    <property type="protein sequence ID" value="HPBE_0001130201-mRNA-1"/>
    <property type="gene ID" value="HPBE_0001130201"/>
</dbReference>
<evidence type="ECO:0000313" key="2">
    <source>
        <dbReference type="EMBL" id="VDO88138.1"/>
    </source>
</evidence>
<dbReference type="Proteomes" id="UP000050761">
    <property type="component" value="Unassembled WGS sequence"/>
</dbReference>
<proteinExistence type="predicted"/>
<feature type="region of interest" description="Disordered" evidence="1">
    <location>
        <begin position="261"/>
        <end position="284"/>
    </location>
</feature>
<dbReference type="InterPro" id="IPR053367">
    <property type="entry name" value="G-alpha_activating_GEF"/>
</dbReference>
<accession>A0A3P8CJ19</accession>
<protein>
    <submittedName>
        <fullName evidence="4">SPK domain-containing protein</fullName>
    </submittedName>
</protein>
<evidence type="ECO:0000313" key="3">
    <source>
        <dbReference type="Proteomes" id="UP000050761"/>
    </source>
</evidence>
<dbReference type="OrthoDB" id="5847790at2759"/>
<evidence type="ECO:0000256" key="1">
    <source>
        <dbReference type="SAM" id="MobiDB-lite"/>
    </source>
</evidence>